<organism evidence="10 11">
    <name type="scientific">Olsenella profusa F0195</name>
    <dbReference type="NCBI Taxonomy" id="1125712"/>
    <lineage>
        <taxon>Bacteria</taxon>
        <taxon>Bacillati</taxon>
        <taxon>Actinomycetota</taxon>
        <taxon>Coriobacteriia</taxon>
        <taxon>Coriobacteriales</taxon>
        <taxon>Atopobiaceae</taxon>
        <taxon>Olsenella</taxon>
    </lineage>
</organism>
<dbReference type="eggNOG" id="COG0419">
    <property type="taxonomic scope" value="Bacteria"/>
</dbReference>
<dbReference type="GO" id="GO:0016787">
    <property type="term" value="F:hydrolase activity"/>
    <property type="evidence" value="ECO:0007669"/>
    <property type="project" value="UniProtKB-KW"/>
</dbReference>
<accession>U2VA81</accession>
<evidence type="ECO:0000256" key="7">
    <source>
        <dbReference type="SAM" id="MobiDB-lite"/>
    </source>
</evidence>
<evidence type="ECO:0000256" key="2">
    <source>
        <dbReference type="ARBA" id="ARBA00022741"/>
    </source>
</evidence>
<keyword evidence="5" id="KW-0067">ATP-binding</keyword>
<dbReference type="GO" id="GO:0043139">
    <property type="term" value="F:5'-3' DNA helicase activity"/>
    <property type="evidence" value="ECO:0007669"/>
    <property type="project" value="TreeGrafter"/>
</dbReference>
<dbReference type="PATRIC" id="fig|1125712.3.peg.746"/>
<dbReference type="InterPro" id="IPR041677">
    <property type="entry name" value="DNA2/NAM7_AAA_11"/>
</dbReference>
<protein>
    <submittedName>
        <fullName evidence="10">AAA protein</fullName>
    </submittedName>
</protein>
<dbReference type="EMBL" id="AWEZ01000029">
    <property type="protein sequence ID" value="ERL09511.1"/>
    <property type="molecule type" value="Genomic_DNA"/>
</dbReference>
<dbReference type="Pfam" id="PF13086">
    <property type="entry name" value="AAA_11"/>
    <property type="match status" value="1"/>
</dbReference>
<keyword evidence="3" id="KW-0378">Hydrolase</keyword>
<evidence type="ECO:0000256" key="3">
    <source>
        <dbReference type="ARBA" id="ARBA00022801"/>
    </source>
</evidence>
<evidence type="ECO:0000313" key="11">
    <source>
        <dbReference type="Proteomes" id="UP000016638"/>
    </source>
</evidence>
<evidence type="ECO:0000313" key="10">
    <source>
        <dbReference type="EMBL" id="ERL09511.1"/>
    </source>
</evidence>
<evidence type="ECO:0000259" key="9">
    <source>
        <dbReference type="Pfam" id="PF13087"/>
    </source>
</evidence>
<keyword evidence="4" id="KW-0347">Helicase</keyword>
<dbReference type="AlphaFoldDB" id="U2VA81"/>
<dbReference type="InterPro" id="IPR027417">
    <property type="entry name" value="P-loop_NTPase"/>
</dbReference>
<feature type="domain" description="DNA2/NAM7 helicase helicase" evidence="8">
    <location>
        <begin position="277"/>
        <end position="800"/>
    </location>
</feature>
<dbReference type="STRING" id="1125712.HMPREF1316_1649"/>
<dbReference type="Pfam" id="PF13087">
    <property type="entry name" value="AAA_12"/>
    <property type="match status" value="1"/>
</dbReference>
<dbReference type="InterPro" id="IPR041679">
    <property type="entry name" value="DNA2/NAM7-like_C"/>
</dbReference>
<evidence type="ECO:0000256" key="1">
    <source>
        <dbReference type="ARBA" id="ARBA00007913"/>
    </source>
</evidence>
<dbReference type="PANTHER" id="PTHR43788:SF8">
    <property type="entry name" value="DNA-BINDING PROTEIN SMUBP-2"/>
    <property type="match status" value="1"/>
</dbReference>
<evidence type="ECO:0000256" key="6">
    <source>
        <dbReference type="SAM" id="Coils"/>
    </source>
</evidence>
<comment type="similarity">
    <text evidence="1">Belongs to the DNA2/NAM7 helicase family.</text>
</comment>
<sequence>MRKDRKNAILDSWIMVERLSEGDIKRRSSAILTLQDLRDGDFYSCFKSLMQKRHAATARHGGIVAYVGVFAFKEMTSLLRTAYGLKETNEDVCSGDKFHLALYFDKNLNLDGDKTFLTESGYILRNRGKVPDIGQFDAYEAERKTELKQKFDGTADDQSAFNAAILSVMDDLGVSLEECCLQVVHNLESDATNLHSFFLDDLQKAKGLSTDNLDLYLSAGNAAGRVNLDSKSDSVHFNPHVFEDILQPKNYPLGRFPSTTEHVLSLMQQVAVNLATGYDDRQMRSVNGPPGTGKTTLLKDIFAELIVQQAHDIAELPRHQIKGTESTRYYNDASIGVIPRHVVESGIVVASSNNGAVQNIVNELPLVKEIDDRLLEELREADYFREISNSKSFRDWEGGTEEGHREKPVHQTNEGESCWGLFSLEGGRATNMTNIVTNVKHVMEYLQNDYMPDEDVYEAFLEQYGQVESMRSDVQALADKATAHEHDLRSLDQLSEERIATLAQQDDERRRLGEARRRGLDDWEARRDGLQRELEGTRVQEQALSQKLSEARRERDAFTTQRPGLFAGRAIRGDYRRGLADRNDQVAAINVEWQACIDREAAEKIALDRLNAEPASFDARQAQQERHFSAKMDELERQIAAVRRRIGTYEGAVRRQGIVPLDMSRPYDDLQMSNPWFGRDYRISQSRLFIMALRVRKQFLYDNRRNVRAAVNIWEHQSQCARKNKQLIGVAFNWIHMVIPVISSTFASFSRMCANLGANSLGHLFVDEAGQALPQASVGAILRSRHVMAVGDPLQIKPVLTLDSNVLGLLGEHFGVTERYLSDSASTQTLVDSASRYGFYREKDESDDSWIGIPLWVHRRCHYPMFTISNRISYGGLMVQANRDGFGKTGWYDVSGKADDKYVREQGEFLSRRIKELMEKDPRVGDEDEKDIVYVITPFANVARHLSQKLWKIGFTRYDDSDRPTNVGTIHTFQGKEAPVVFMVLGADQSSKGAAGWAVREPNMMNVAATRAKEEFYVIGDKELYLSIGSDVATETYRVMREYKAEHPEKVDEDVSIGEGTTGRGTQGGPLDDGDASAEHVRAGQAAKKPTESHSTMTAAGGVVADAVLQASAQETYSWGRACSLFGRDKLGPQIRNSTSANRLLESAGWIERVDDGWRPTDRGRALGISCGSYDGKPRCKYTMRVFGELVTLLQDANPGG</sequence>
<comment type="caution">
    <text evidence="10">The sequence shown here is derived from an EMBL/GenBank/DDBJ whole genome shotgun (WGS) entry which is preliminary data.</text>
</comment>
<dbReference type="SUPFAM" id="SSF52540">
    <property type="entry name" value="P-loop containing nucleoside triphosphate hydrolases"/>
    <property type="match status" value="1"/>
</dbReference>
<proteinExistence type="inferred from homology"/>
<dbReference type="Gene3D" id="3.40.50.300">
    <property type="entry name" value="P-loop containing nucleotide triphosphate hydrolases"/>
    <property type="match status" value="2"/>
</dbReference>
<keyword evidence="2" id="KW-0547">Nucleotide-binding</keyword>
<feature type="coiled-coil region" evidence="6">
    <location>
        <begin position="520"/>
        <end position="561"/>
    </location>
</feature>
<evidence type="ECO:0000259" key="8">
    <source>
        <dbReference type="Pfam" id="PF13086"/>
    </source>
</evidence>
<evidence type="ECO:0000256" key="5">
    <source>
        <dbReference type="ARBA" id="ARBA00022840"/>
    </source>
</evidence>
<keyword evidence="6" id="KW-0175">Coiled coil</keyword>
<feature type="domain" description="DNA2/NAM7 helicase-like C-terminal" evidence="9">
    <location>
        <begin position="903"/>
        <end position="1022"/>
    </location>
</feature>
<keyword evidence="11" id="KW-1185">Reference proteome</keyword>
<gene>
    <name evidence="10" type="ORF">HMPREF1316_1649</name>
</gene>
<name>U2VA81_9ACTN</name>
<dbReference type="eggNOG" id="COG1112">
    <property type="taxonomic scope" value="Bacteria"/>
</dbReference>
<dbReference type="Proteomes" id="UP000016638">
    <property type="component" value="Unassembled WGS sequence"/>
</dbReference>
<dbReference type="GO" id="GO:0005524">
    <property type="term" value="F:ATP binding"/>
    <property type="evidence" value="ECO:0007669"/>
    <property type="project" value="UniProtKB-KW"/>
</dbReference>
<evidence type="ECO:0000256" key="4">
    <source>
        <dbReference type="ARBA" id="ARBA00022806"/>
    </source>
</evidence>
<feature type="region of interest" description="Disordered" evidence="7">
    <location>
        <begin position="1049"/>
        <end position="1097"/>
    </location>
</feature>
<dbReference type="InterPro" id="IPR050534">
    <property type="entry name" value="Coronavir_polyprotein_1ab"/>
</dbReference>
<dbReference type="PANTHER" id="PTHR43788">
    <property type="entry name" value="DNA2/NAM7 HELICASE FAMILY MEMBER"/>
    <property type="match status" value="1"/>
</dbReference>
<reference evidence="10 11" key="1">
    <citation type="submission" date="2013-08" db="EMBL/GenBank/DDBJ databases">
        <authorList>
            <person name="Durkin A.S."/>
            <person name="Haft D.R."/>
            <person name="McCorrison J."/>
            <person name="Torralba M."/>
            <person name="Gillis M."/>
            <person name="Haft D.H."/>
            <person name="Methe B."/>
            <person name="Sutton G."/>
            <person name="Nelson K.E."/>
        </authorList>
    </citation>
    <scope>NUCLEOTIDE SEQUENCE [LARGE SCALE GENOMIC DNA]</scope>
    <source>
        <strain evidence="10 11">F0195</strain>
    </source>
</reference>
<feature type="coiled-coil region" evidence="6">
    <location>
        <begin position="625"/>
        <end position="652"/>
    </location>
</feature>